<dbReference type="InterPro" id="IPR026841">
    <property type="entry name" value="Aur1/Ipt1"/>
</dbReference>
<feature type="domain" description="Inositolphosphotransferase Aur1/Ipt1" evidence="2">
    <location>
        <begin position="78"/>
        <end position="233"/>
    </location>
</feature>
<organism evidence="3">
    <name type="scientific">uncultured marine group II/III euryarchaeote AD1000_72_D09</name>
    <dbReference type="NCBI Taxonomy" id="1457805"/>
    <lineage>
        <taxon>Archaea</taxon>
        <taxon>Methanobacteriati</taxon>
        <taxon>Methanobacteriota</taxon>
        <taxon>environmental samples</taxon>
    </lineage>
</organism>
<accession>A0A075FWF4</accession>
<proteinExistence type="predicted"/>
<protein>
    <recommendedName>
        <fullName evidence="2">Inositolphosphotransferase Aur1/Ipt1 domain-containing protein</fullName>
    </recommendedName>
</protein>
<feature type="transmembrane region" description="Helical" evidence="1">
    <location>
        <begin position="76"/>
        <end position="97"/>
    </location>
</feature>
<dbReference type="Pfam" id="PF14378">
    <property type="entry name" value="PAP2_3"/>
    <property type="match status" value="1"/>
</dbReference>
<sequence length="259" mass="29541">MANEGPLSGLTSPWGRFWEPSWSRREHWGGRWFPAEMFLIGLFLVAAPYLISNSISHHYLDTVWDPEIALDRQIPAVYWMVLPYTALYLFYPVTLALSPRDDRGRAELAVGMQALISVTILCTSFHLVMPAEVDLRDQLDWDSMNAWQAALFEFIHSSDNPWNSWPSLHIVHAYFLARVMTMWVGREYSEHALAKPFLVLLWLELALLCISIMTTKQHYAFDLVTGVALGHLVWVSCQPTLALIESMGPKAFSEGAGWE</sequence>
<dbReference type="EMBL" id="KF900468">
    <property type="protein sequence ID" value="AIE96065.1"/>
    <property type="molecule type" value="Genomic_DNA"/>
</dbReference>
<dbReference type="AlphaFoldDB" id="A0A075FWF4"/>
<keyword evidence="1" id="KW-0812">Transmembrane</keyword>
<reference evidence="3" key="1">
    <citation type="journal article" date="2014" name="Genome Biol. Evol.">
        <title>Pangenome evidence for extensive interdomain horizontal transfer affecting lineage core and shell genes in uncultured planktonic thaumarchaeota and euryarchaeota.</title>
        <authorList>
            <person name="Deschamps P."/>
            <person name="Zivanovic Y."/>
            <person name="Moreira D."/>
            <person name="Rodriguez-Valera F."/>
            <person name="Lopez-Garcia P."/>
        </authorList>
    </citation>
    <scope>NUCLEOTIDE SEQUENCE</scope>
</reference>
<keyword evidence="1" id="KW-1133">Transmembrane helix</keyword>
<evidence type="ECO:0000259" key="2">
    <source>
        <dbReference type="Pfam" id="PF14378"/>
    </source>
</evidence>
<evidence type="ECO:0000313" key="3">
    <source>
        <dbReference type="EMBL" id="AIE96065.1"/>
    </source>
</evidence>
<feature type="transmembrane region" description="Helical" evidence="1">
    <location>
        <begin position="109"/>
        <end position="129"/>
    </location>
</feature>
<dbReference type="GO" id="GO:0016020">
    <property type="term" value="C:membrane"/>
    <property type="evidence" value="ECO:0007669"/>
    <property type="project" value="UniProtKB-SubCell"/>
</dbReference>
<keyword evidence="1" id="KW-0472">Membrane</keyword>
<name>A0A075FWF4_9EURY</name>
<feature type="transmembrane region" description="Helical" evidence="1">
    <location>
        <begin position="32"/>
        <end position="51"/>
    </location>
</feature>
<evidence type="ECO:0000256" key="1">
    <source>
        <dbReference type="SAM" id="Phobius"/>
    </source>
</evidence>
<feature type="transmembrane region" description="Helical" evidence="1">
    <location>
        <begin position="197"/>
        <end position="213"/>
    </location>
</feature>